<dbReference type="Proteomes" id="UP000230002">
    <property type="component" value="Unassembled WGS sequence"/>
</dbReference>
<feature type="compositionally biased region" description="Polar residues" evidence="1">
    <location>
        <begin position="13"/>
        <end position="27"/>
    </location>
</feature>
<evidence type="ECO:0000256" key="1">
    <source>
        <dbReference type="SAM" id="MobiDB-lite"/>
    </source>
</evidence>
<accession>A0A2G8SHJ1</accession>
<gene>
    <name evidence="2" type="ORF">GSI_04682</name>
</gene>
<comment type="caution">
    <text evidence="2">The sequence shown here is derived from an EMBL/GenBank/DDBJ whole genome shotgun (WGS) entry which is preliminary data.</text>
</comment>
<keyword evidence="3" id="KW-1185">Reference proteome</keyword>
<organism evidence="2 3">
    <name type="scientific">Ganoderma sinense ZZ0214-1</name>
    <dbReference type="NCBI Taxonomy" id="1077348"/>
    <lineage>
        <taxon>Eukaryota</taxon>
        <taxon>Fungi</taxon>
        <taxon>Dikarya</taxon>
        <taxon>Basidiomycota</taxon>
        <taxon>Agaricomycotina</taxon>
        <taxon>Agaricomycetes</taxon>
        <taxon>Polyporales</taxon>
        <taxon>Polyporaceae</taxon>
        <taxon>Ganoderma</taxon>
    </lineage>
</organism>
<proteinExistence type="predicted"/>
<reference evidence="2 3" key="1">
    <citation type="journal article" date="2015" name="Sci. Rep.">
        <title>Chromosome-level genome map provides insights into diverse defense mechanisms in the medicinal fungus Ganoderma sinense.</title>
        <authorList>
            <person name="Zhu Y."/>
            <person name="Xu J."/>
            <person name="Sun C."/>
            <person name="Zhou S."/>
            <person name="Xu H."/>
            <person name="Nelson D.R."/>
            <person name="Qian J."/>
            <person name="Song J."/>
            <person name="Luo H."/>
            <person name="Xiang L."/>
            <person name="Li Y."/>
            <person name="Xu Z."/>
            <person name="Ji A."/>
            <person name="Wang L."/>
            <person name="Lu S."/>
            <person name="Hayward A."/>
            <person name="Sun W."/>
            <person name="Li X."/>
            <person name="Schwartz D.C."/>
            <person name="Wang Y."/>
            <person name="Chen S."/>
        </authorList>
    </citation>
    <scope>NUCLEOTIDE SEQUENCE [LARGE SCALE GENOMIC DNA]</scope>
    <source>
        <strain evidence="2 3">ZZ0214-1</strain>
    </source>
</reference>
<protein>
    <submittedName>
        <fullName evidence="2">Uncharacterized protein</fullName>
    </submittedName>
</protein>
<name>A0A2G8SHJ1_9APHY</name>
<feature type="region of interest" description="Disordered" evidence="1">
    <location>
        <begin position="1"/>
        <end position="27"/>
    </location>
</feature>
<dbReference type="AlphaFoldDB" id="A0A2G8SHJ1"/>
<dbReference type="EMBL" id="AYKW01000008">
    <property type="protein sequence ID" value="PIL33232.1"/>
    <property type="molecule type" value="Genomic_DNA"/>
</dbReference>
<sequence>MVATKSGDFLSSYPRTSQTGLAEQSTYTKPTLSIEGLMPISEIEDLGNKPLKRKFDEMSKSTSNSLE</sequence>
<evidence type="ECO:0000313" key="2">
    <source>
        <dbReference type="EMBL" id="PIL33232.1"/>
    </source>
</evidence>
<evidence type="ECO:0000313" key="3">
    <source>
        <dbReference type="Proteomes" id="UP000230002"/>
    </source>
</evidence>
<feature type="region of interest" description="Disordered" evidence="1">
    <location>
        <begin position="45"/>
        <end position="67"/>
    </location>
</feature>